<protein>
    <submittedName>
        <fullName evidence="2">Unnamed protein product</fullName>
    </submittedName>
</protein>
<evidence type="ECO:0000313" key="2">
    <source>
        <dbReference type="EMBL" id="GMF58729.1"/>
    </source>
</evidence>
<feature type="compositionally biased region" description="Acidic residues" evidence="1">
    <location>
        <begin position="10"/>
        <end position="24"/>
    </location>
</feature>
<dbReference type="Proteomes" id="UP001165121">
    <property type="component" value="Unassembled WGS sequence"/>
</dbReference>
<accession>A0A9W6YCL8</accession>
<reference evidence="2" key="1">
    <citation type="submission" date="2023-04" db="EMBL/GenBank/DDBJ databases">
        <title>Phytophthora fragariaefolia NBRC 109709.</title>
        <authorList>
            <person name="Ichikawa N."/>
            <person name="Sato H."/>
            <person name="Tonouchi N."/>
        </authorList>
    </citation>
    <scope>NUCLEOTIDE SEQUENCE</scope>
    <source>
        <strain evidence="2">NBRC 109709</strain>
    </source>
</reference>
<comment type="caution">
    <text evidence="2">The sequence shown here is derived from an EMBL/GenBank/DDBJ whole genome shotgun (WGS) entry which is preliminary data.</text>
</comment>
<gene>
    <name evidence="2" type="ORF">Pfra01_002530200</name>
</gene>
<dbReference type="OrthoDB" id="10262062at2759"/>
<evidence type="ECO:0000256" key="1">
    <source>
        <dbReference type="SAM" id="MobiDB-lite"/>
    </source>
</evidence>
<sequence>MQRMVLPSLESDDEEEDEDEDEPELDRFGNIIPREKPAAAETEEDEDEGAGRTKEKQLYKNKTYAYKSEQSDSDEEITSLTQNLHVAADSIKKTLEMREEMRNARALDGDKESYAFSSMEDVHQQQVATVCLERTAVAVSGDAVLQLPESVFHQWTKGSEKESPNSDAKP</sequence>
<evidence type="ECO:0000313" key="3">
    <source>
        <dbReference type="Proteomes" id="UP001165121"/>
    </source>
</evidence>
<keyword evidence="3" id="KW-1185">Reference proteome</keyword>
<dbReference type="AlphaFoldDB" id="A0A9W6YCL8"/>
<organism evidence="2 3">
    <name type="scientific">Phytophthora fragariaefolia</name>
    <dbReference type="NCBI Taxonomy" id="1490495"/>
    <lineage>
        <taxon>Eukaryota</taxon>
        <taxon>Sar</taxon>
        <taxon>Stramenopiles</taxon>
        <taxon>Oomycota</taxon>
        <taxon>Peronosporomycetes</taxon>
        <taxon>Peronosporales</taxon>
        <taxon>Peronosporaceae</taxon>
        <taxon>Phytophthora</taxon>
    </lineage>
</organism>
<feature type="region of interest" description="Disordered" evidence="1">
    <location>
        <begin position="1"/>
        <end position="56"/>
    </location>
</feature>
<name>A0A9W6YCL8_9STRA</name>
<dbReference type="EMBL" id="BSXT01004722">
    <property type="protein sequence ID" value="GMF58729.1"/>
    <property type="molecule type" value="Genomic_DNA"/>
</dbReference>
<proteinExistence type="predicted"/>